<dbReference type="Proteomes" id="UP001302274">
    <property type="component" value="Unassembled WGS sequence"/>
</dbReference>
<organism evidence="10 11">
    <name type="scientific">Bacteriovorax antarcticus</name>
    <dbReference type="NCBI Taxonomy" id="3088717"/>
    <lineage>
        <taxon>Bacteria</taxon>
        <taxon>Pseudomonadati</taxon>
        <taxon>Bdellovibrionota</taxon>
        <taxon>Bacteriovoracia</taxon>
        <taxon>Bacteriovoracales</taxon>
        <taxon>Bacteriovoracaceae</taxon>
        <taxon>Bacteriovorax</taxon>
    </lineage>
</organism>
<keyword evidence="7 10" id="KW-0012">Acyltransferase</keyword>
<evidence type="ECO:0000259" key="9">
    <source>
        <dbReference type="SMART" id="SM00563"/>
    </source>
</evidence>
<accession>A0ABU5VPV3</accession>
<evidence type="ECO:0000256" key="7">
    <source>
        <dbReference type="ARBA" id="ARBA00023315"/>
    </source>
</evidence>
<evidence type="ECO:0000256" key="3">
    <source>
        <dbReference type="ARBA" id="ARBA00022692"/>
    </source>
</evidence>
<keyword evidence="3 8" id="KW-0812">Transmembrane</keyword>
<dbReference type="PANTHER" id="PTHR23063:SF52">
    <property type="entry name" value="LYSOPHOSPHATIDYLCHOLINE ACYLTRANSFERASE"/>
    <property type="match status" value="1"/>
</dbReference>
<dbReference type="GO" id="GO:0016746">
    <property type="term" value="F:acyltransferase activity"/>
    <property type="evidence" value="ECO:0007669"/>
    <property type="project" value="UniProtKB-KW"/>
</dbReference>
<sequence>MSQVRLLIRTFIFGAAIVCYLIVSSLVLLFCGFNFNRARPFLTQLISVTCKLGLKIFNIKVRKNFAPIDFDSNYLIVSNHLSYLDILIISSYMPTCFVTSKEMKETPFLGQLCLLGGCLFVERRSKAGIMGEVKELSDALDDGLNIVIFPEATSTNGESVIRFRRPLFQAAINSHSKVLPVCLNYRTLDGEKLTIKNRDKVFWYGDMGFLGHALALFKHKNIVAEFTIMQSLKATDYADKNELSDACYKLVSDEFEVITHAV</sequence>
<protein>
    <submittedName>
        <fullName evidence="10">Lysophospholipid acyltransferase family protein</fullName>
    </submittedName>
</protein>
<comment type="subcellular location">
    <subcellularLocation>
        <location evidence="1">Membrane</location>
    </subcellularLocation>
</comment>
<keyword evidence="2" id="KW-0808">Transferase</keyword>
<dbReference type="InterPro" id="IPR002123">
    <property type="entry name" value="Plipid/glycerol_acylTrfase"/>
</dbReference>
<evidence type="ECO:0000256" key="6">
    <source>
        <dbReference type="ARBA" id="ARBA00023136"/>
    </source>
</evidence>
<evidence type="ECO:0000256" key="2">
    <source>
        <dbReference type="ARBA" id="ARBA00022679"/>
    </source>
</evidence>
<proteinExistence type="predicted"/>
<feature type="transmembrane region" description="Helical" evidence="8">
    <location>
        <begin position="12"/>
        <end position="35"/>
    </location>
</feature>
<reference evidence="10 11" key="1">
    <citation type="submission" date="2023-11" db="EMBL/GenBank/DDBJ databases">
        <title>A Novel Polar Bacteriovorax (B. antarcticus) Isolated from the Biocrust in Antarctica.</title>
        <authorList>
            <person name="Mun W."/>
            <person name="Choi S.Y."/>
            <person name="Mitchell R.J."/>
        </authorList>
    </citation>
    <scope>NUCLEOTIDE SEQUENCE [LARGE SCALE GENOMIC DNA]</scope>
    <source>
        <strain evidence="10 11">PP10</strain>
    </source>
</reference>
<gene>
    <name evidence="10" type="ORF">SHI21_02615</name>
</gene>
<evidence type="ECO:0000256" key="4">
    <source>
        <dbReference type="ARBA" id="ARBA00022989"/>
    </source>
</evidence>
<keyword evidence="5" id="KW-0443">Lipid metabolism</keyword>
<evidence type="ECO:0000256" key="5">
    <source>
        <dbReference type="ARBA" id="ARBA00023098"/>
    </source>
</evidence>
<dbReference type="SMART" id="SM00563">
    <property type="entry name" value="PlsC"/>
    <property type="match status" value="1"/>
</dbReference>
<dbReference type="SUPFAM" id="SSF69593">
    <property type="entry name" value="Glycerol-3-phosphate (1)-acyltransferase"/>
    <property type="match status" value="1"/>
</dbReference>
<dbReference type="EMBL" id="JAYGJQ010000001">
    <property type="protein sequence ID" value="MEA9355072.1"/>
    <property type="molecule type" value="Genomic_DNA"/>
</dbReference>
<comment type="caution">
    <text evidence="10">The sequence shown here is derived from an EMBL/GenBank/DDBJ whole genome shotgun (WGS) entry which is preliminary data.</text>
</comment>
<feature type="domain" description="Phospholipid/glycerol acyltransferase" evidence="9">
    <location>
        <begin position="74"/>
        <end position="186"/>
    </location>
</feature>
<dbReference type="PANTHER" id="PTHR23063">
    <property type="entry name" value="PHOSPHOLIPID ACYLTRANSFERASE"/>
    <property type="match status" value="1"/>
</dbReference>
<dbReference type="RefSeq" id="WP_323574561.1">
    <property type="nucleotide sequence ID" value="NZ_JAYGJQ010000001.1"/>
</dbReference>
<keyword evidence="4 8" id="KW-1133">Transmembrane helix</keyword>
<evidence type="ECO:0000256" key="8">
    <source>
        <dbReference type="SAM" id="Phobius"/>
    </source>
</evidence>
<evidence type="ECO:0000256" key="1">
    <source>
        <dbReference type="ARBA" id="ARBA00004370"/>
    </source>
</evidence>
<evidence type="ECO:0000313" key="11">
    <source>
        <dbReference type="Proteomes" id="UP001302274"/>
    </source>
</evidence>
<keyword evidence="11" id="KW-1185">Reference proteome</keyword>
<keyword evidence="6 8" id="KW-0472">Membrane</keyword>
<dbReference type="CDD" id="cd07989">
    <property type="entry name" value="LPLAT_AGPAT-like"/>
    <property type="match status" value="1"/>
</dbReference>
<name>A0ABU5VPV3_9BACT</name>
<evidence type="ECO:0000313" key="10">
    <source>
        <dbReference type="EMBL" id="MEA9355072.1"/>
    </source>
</evidence>
<dbReference type="Pfam" id="PF01553">
    <property type="entry name" value="Acyltransferase"/>
    <property type="match status" value="1"/>
</dbReference>